<gene>
    <name evidence="1" type="ORF">OXD698_LOCUS49210</name>
</gene>
<comment type="caution">
    <text evidence="1">The sequence shown here is derived from an EMBL/GenBank/DDBJ whole genome shotgun (WGS) entry which is preliminary data.</text>
</comment>
<reference evidence="1" key="1">
    <citation type="submission" date="2021-02" db="EMBL/GenBank/DDBJ databases">
        <authorList>
            <person name="Nowell W R."/>
        </authorList>
    </citation>
    <scope>NUCLEOTIDE SEQUENCE</scope>
</reference>
<accession>A0A820LL00</accession>
<sequence>MTTPGASGNRVKRPG</sequence>
<dbReference type="EMBL" id="CAJOAZ010021749">
    <property type="protein sequence ID" value="CAF4359162.1"/>
    <property type="molecule type" value="Genomic_DNA"/>
</dbReference>
<organism evidence="1 2">
    <name type="scientific">Adineta steineri</name>
    <dbReference type="NCBI Taxonomy" id="433720"/>
    <lineage>
        <taxon>Eukaryota</taxon>
        <taxon>Metazoa</taxon>
        <taxon>Spiralia</taxon>
        <taxon>Gnathifera</taxon>
        <taxon>Rotifera</taxon>
        <taxon>Eurotatoria</taxon>
        <taxon>Bdelloidea</taxon>
        <taxon>Adinetida</taxon>
        <taxon>Adinetidae</taxon>
        <taxon>Adineta</taxon>
    </lineage>
</organism>
<name>A0A820LL00_9BILA</name>
<evidence type="ECO:0000313" key="1">
    <source>
        <dbReference type="EMBL" id="CAF4359162.1"/>
    </source>
</evidence>
<feature type="non-terminal residue" evidence="1">
    <location>
        <position position="15"/>
    </location>
</feature>
<protein>
    <submittedName>
        <fullName evidence="1">Uncharacterized protein</fullName>
    </submittedName>
</protein>
<evidence type="ECO:0000313" key="2">
    <source>
        <dbReference type="Proteomes" id="UP000663844"/>
    </source>
</evidence>
<proteinExistence type="predicted"/>
<dbReference type="Proteomes" id="UP000663844">
    <property type="component" value="Unassembled WGS sequence"/>
</dbReference>